<keyword evidence="5 19" id="KW-0732">Signal</keyword>
<evidence type="ECO:0000256" key="13">
    <source>
        <dbReference type="ARBA" id="ARBA00051243"/>
    </source>
</evidence>
<dbReference type="InterPro" id="IPR017441">
    <property type="entry name" value="Protein_kinase_ATP_BS"/>
</dbReference>
<feature type="transmembrane region" description="Helical" evidence="18">
    <location>
        <begin position="390"/>
        <end position="409"/>
    </location>
</feature>
<dbReference type="OrthoDB" id="3256376at2759"/>
<keyword evidence="7" id="KW-0418">Kinase</keyword>
<keyword evidence="10 18" id="KW-0472">Membrane</keyword>
<dbReference type="SUPFAM" id="SSF56112">
    <property type="entry name" value="Protein kinase-like (PK-like)"/>
    <property type="match status" value="1"/>
</dbReference>
<evidence type="ECO:0000256" key="10">
    <source>
        <dbReference type="ARBA" id="ARBA00023136"/>
    </source>
</evidence>
<evidence type="ECO:0000256" key="7">
    <source>
        <dbReference type="ARBA" id="ARBA00022777"/>
    </source>
</evidence>
<sequence>MGAIMFKYVQLLCVAFFVNNSNCARKADIVEVEHLKISSRIAMCKQFNPNVTLEHCYNNITSENYTEDIILEYEPQLNETDFHLFCRDAHKMIIEIDHHVEYTDDNETFVYMLILEESTGKFLDRMIYFSEEKLTKVTVDDLSTKESTSLSYNITVYVVSSNAVVQVLGTKMFTTLMEDFRPENITEIEFKDHSDIFMYDLEESFNLTIGWEPARDHTCDYEVIIYGDHMEPKKILLDSQYEYTFANLQAHQKFNVGVRGVNVYKSIRSIEQWREFSLKIYIDFQVKIKHLEDDLYDVHVKWDEIEPRPKSFEIEVWDQDAEINENITTGFYSVKYTGISNSFDFEKLELFGPNIKVIIAGFDEDENEIFIDSLAETLRKKNPSKIMHNLFYASIGFMIILIIVLYKIWKGRIDSFISMLAQKRIEDMDIEAVKSMSSGTVLELISELTKDEFMEVEKDNIAVLEQLGEGAFGLVKKGLVIRNGEKEHVAVKMIKNTSNLEDIKHFHQEIKVMKSVGHHENIVSIVGHCTSDIKYLMLLTEYCDAGNLLDLLRFEFAKQLKFYDTKGKFSSFEITVEKYPDSLLNFDMSERDKKEISYKNIGCSEVQKNLFVVNQMYDDLNNNGSNNGQVLQAIEMTATNALYLKLNSDSMEPGTVIELSTKVEDELNPVYDFLVSSDLLSFAKQICDGMDFLSRKKVVHRDLAARNILVCTNKTVKISDFGLSRDIYQDNFYRKTGNGKLPIKWLALESMTHQVYTSQSDVWSFGILLYEIATLGAVPYSSISVENILKILKTGYRMERPNHCHILLYELMMFCWHANPMERPTFEELSGKLQNYLTMENIWGERIIDLQKMFTQCVSEMNYMKPLV</sequence>
<feature type="binding site" evidence="16">
    <location>
        <position position="720"/>
    </location>
    <ligand>
        <name>Mg(2+)</name>
        <dbReference type="ChEBI" id="CHEBI:18420"/>
    </ligand>
</feature>
<dbReference type="InterPro" id="IPR001245">
    <property type="entry name" value="Ser-Thr/Tyr_kinase_cat_dom"/>
</dbReference>
<organism evidence="21">
    <name type="scientific">Chironomus riparius</name>
    <dbReference type="NCBI Taxonomy" id="315576"/>
    <lineage>
        <taxon>Eukaryota</taxon>
        <taxon>Metazoa</taxon>
        <taxon>Ecdysozoa</taxon>
        <taxon>Arthropoda</taxon>
        <taxon>Hexapoda</taxon>
        <taxon>Insecta</taxon>
        <taxon>Pterygota</taxon>
        <taxon>Neoptera</taxon>
        <taxon>Endopterygota</taxon>
        <taxon>Diptera</taxon>
        <taxon>Nematocera</taxon>
        <taxon>Chironomoidea</taxon>
        <taxon>Chironomidae</taxon>
        <taxon>Chironominae</taxon>
        <taxon>Chironomus</taxon>
    </lineage>
</organism>
<feature type="binding site" evidence="16">
    <location>
        <position position="707"/>
    </location>
    <ligand>
        <name>Mg(2+)</name>
        <dbReference type="ChEBI" id="CHEBI:18420"/>
    </ligand>
</feature>
<dbReference type="InterPro" id="IPR050122">
    <property type="entry name" value="RTK"/>
</dbReference>
<dbReference type="InterPro" id="IPR011009">
    <property type="entry name" value="Kinase-like_dom_sf"/>
</dbReference>
<dbReference type="PANTHER" id="PTHR24416">
    <property type="entry name" value="TYROSINE-PROTEIN KINASE RECEPTOR"/>
    <property type="match status" value="1"/>
</dbReference>
<dbReference type="AlphaFoldDB" id="A0A0F7KL69"/>
<feature type="signal peptide" evidence="19">
    <location>
        <begin position="1"/>
        <end position="23"/>
    </location>
</feature>
<keyword evidence="16" id="KW-0460">Magnesium</keyword>
<dbReference type="PROSITE" id="PS00107">
    <property type="entry name" value="PROTEIN_KINASE_ATP"/>
    <property type="match status" value="1"/>
</dbReference>
<evidence type="ECO:0000256" key="3">
    <source>
        <dbReference type="ARBA" id="ARBA00022679"/>
    </source>
</evidence>
<dbReference type="Pfam" id="PF07714">
    <property type="entry name" value="PK_Tyr_Ser-Thr"/>
    <property type="match status" value="1"/>
</dbReference>
<keyword evidence="16" id="KW-0479">Metal-binding</keyword>
<feature type="domain" description="Protein kinase" evidence="20">
    <location>
        <begin position="461"/>
        <end position="837"/>
    </location>
</feature>
<dbReference type="InterPro" id="IPR008266">
    <property type="entry name" value="Tyr_kinase_AS"/>
</dbReference>
<keyword evidence="12" id="KW-0325">Glycoprotein</keyword>
<feature type="binding site" evidence="15">
    <location>
        <position position="706"/>
    </location>
    <ligand>
        <name>ATP</name>
        <dbReference type="ChEBI" id="CHEBI:30616"/>
    </ligand>
</feature>
<proteinExistence type="evidence at transcript level"/>
<dbReference type="GO" id="GO:0004714">
    <property type="term" value="F:transmembrane receptor protein tyrosine kinase activity"/>
    <property type="evidence" value="ECO:0007669"/>
    <property type="project" value="UniProtKB-EC"/>
</dbReference>
<evidence type="ECO:0000256" key="16">
    <source>
        <dbReference type="PIRSR" id="PIRSR000615-3"/>
    </source>
</evidence>
<dbReference type="PROSITE" id="PS00109">
    <property type="entry name" value="PROTEIN_KINASE_TYR"/>
    <property type="match status" value="1"/>
</dbReference>
<evidence type="ECO:0000256" key="12">
    <source>
        <dbReference type="ARBA" id="ARBA00023180"/>
    </source>
</evidence>
<evidence type="ECO:0000256" key="14">
    <source>
        <dbReference type="PIRSR" id="PIRSR000615-1"/>
    </source>
</evidence>
<feature type="binding site" evidence="15 17">
    <location>
        <position position="492"/>
    </location>
    <ligand>
        <name>ATP</name>
        <dbReference type="ChEBI" id="CHEBI:30616"/>
    </ligand>
</feature>
<feature type="chain" id="PRO_5002518118" description="receptor protein-tyrosine kinase" evidence="19">
    <location>
        <begin position="24"/>
        <end position="868"/>
    </location>
</feature>
<keyword evidence="6 15" id="KW-0547">Nucleotide-binding</keyword>
<dbReference type="GO" id="GO:0007169">
    <property type="term" value="P:cell surface receptor protein tyrosine kinase signaling pathway"/>
    <property type="evidence" value="ECO:0007669"/>
    <property type="project" value="TreeGrafter"/>
</dbReference>
<dbReference type="GO" id="GO:1902533">
    <property type="term" value="P:positive regulation of intracellular signal transduction"/>
    <property type="evidence" value="ECO:0007669"/>
    <property type="project" value="UniProtKB-ARBA"/>
</dbReference>
<dbReference type="SMART" id="SM00219">
    <property type="entry name" value="TyrKc"/>
    <property type="match status" value="1"/>
</dbReference>
<dbReference type="FunFam" id="1.10.510.10:FF:000190">
    <property type="entry name" value="Proto-oncogene tyrosine-protein kinase receptor Ret"/>
    <property type="match status" value="1"/>
</dbReference>
<evidence type="ECO:0000256" key="8">
    <source>
        <dbReference type="ARBA" id="ARBA00022840"/>
    </source>
</evidence>
<dbReference type="GO" id="GO:0046872">
    <property type="term" value="F:metal ion binding"/>
    <property type="evidence" value="ECO:0007669"/>
    <property type="project" value="UniProtKB-KW"/>
</dbReference>
<evidence type="ECO:0000259" key="20">
    <source>
        <dbReference type="PROSITE" id="PS50011"/>
    </source>
</evidence>
<dbReference type="GO" id="GO:0005886">
    <property type="term" value="C:plasma membrane"/>
    <property type="evidence" value="ECO:0007669"/>
    <property type="project" value="TreeGrafter"/>
</dbReference>
<protein>
    <recommendedName>
        <fullName evidence="2">receptor protein-tyrosine kinase</fullName>
        <ecNumber evidence="2">2.7.10.1</ecNumber>
    </recommendedName>
</protein>
<evidence type="ECO:0000256" key="5">
    <source>
        <dbReference type="ARBA" id="ARBA00022729"/>
    </source>
</evidence>
<evidence type="ECO:0000256" key="6">
    <source>
        <dbReference type="ARBA" id="ARBA00022741"/>
    </source>
</evidence>
<keyword evidence="4 18" id="KW-0812">Transmembrane</keyword>
<dbReference type="PANTHER" id="PTHR24416:SF620">
    <property type="entry name" value="TYROSINE-PROTEIN KINASE RECEPTOR TORSO"/>
    <property type="match status" value="1"/>
</dbReference>
<accession>A0A0F7KL69</accession>
<evidence type="ECO:0000256" key="4">
    <source>
        <dbReference type="ARBA" id="ARBA00022692"/>
    </source>
</evidence>
<evidence type="ECO:0000256" key="9">
    <source>
        <dbReference type="ARBA" id="ARBA00022989"/>
    </source>
</evidence>
<dbReference type="InterPro" id="IPR000719">
    <property type="entry name" value="Prot_kinase_dom"/>
</dbReference>
<name>A0A0F7KL69_9DIPT</name>
<dbReference type="Gene3D" id="3.30.200.20">
    <property type="entry name" value="Phosphorylase Kinase, domain 1"/>
    <property type="match status" value="1"/>
</dbReference>
<dbReference type="PROSITE" id="PS50011">
    <property type="entry name" value="PROTEIN_KINASE_DOM"/>
    <property type="match status" value="1"/>
</dbReference>
<keyword evidence="9 18" id="KW-1133">Transmembrane helix</keyword>
<feature type="binding site" evidence="15">
    <location>
        <begin position="468"/>
        <end position="475"/>
    </location>
    <ligand>
        <name>ATP</name>
        <dbReference type="ChEBI" id="CHEBI:30616"/>
    </ligand>
</feature>
<dbReference type="InterPro" id="IPR020635">
    <property type="entry name" value="Tyr_kinase_cat_dom"/>
</dbReference>
<evidence type="ECO:0000256" key="11">
    <source>
        <dbReference type="ARBA" id="ARBA00023137"/>
    </source>
</evidence>
<evidence type="ECO:0000256" key="17">
    <source>
        <dbReference type="PROSITE-ProRule" id="PRU10141"/>
    </source>
</evidence>
<dbReference type="EC" id="2.7.10.1" evidence="2"/>
<evidence type="ECO:0000313" key="21">
    <source>
        <dbReference type="EMBL" id="AKH40183.1"/>
    </source>
</evidence>
<feature type="active site" description="Proton acceptor" evidence="14">
    <location>
        <position position="702"/>
    </location>
</feature>
<comment type="subcellular location">
    <subcellularLocation>
        <location evidence="1">Membrane</location>
        <topology evidence="1">Single-pass type I membrane protein</topology>
    </subcellularLocation>
</comment>
<comment type="catalytic activity">
    <reaction evidence="13">
        <text>L-tyrosyl-[protein] + ATP = O-phospho-L-tyrosyl-[protein] + ADP + H(+)</text>
        <dbReference type="Rhea" id="RHEA:10596"/>
        <dbReference type="Rhea" id="RHEA-COMP:10136"/>
        <dbReference type="Rhea" id="RHEA-COMP:20101"/>
        <dbReference type="ChEBI" id="CHEBI:15378"/>
        <dbReference type="ChEBI" id="CHEBI:30616"/>
        <dbReference type="ChEBI" id="CHEBI:46858"/>
        <dbReference type="ChEBI" id="CHEBI:61978"/>
        <dbReference type="ChEBI" id="CHEBI:456216"/>
        <dbReference type="EC" id="2.7.10.1"/>
    </reaction>
</comment>
<evidence type="ECO:0000256" key="1">
    <source>
        <dbReference type="ARBA" id="ARBA00004479"/>
    </source>
</evidence>
<evidence type="ECO:0000256" key="19">
    <source>
        <dbReference type="SAM" id="SignalP"/>
    </source>
</evidence>
<evidence type="ECO:0000256" key="2">
    <source>
        <dbReference type="ARBA" id="ARBA00011902"/>
    </source>
</evidence>
<dbReference type="EMBL" id="KP769549">
    <property type="protein sequence ID" value="AKH40183.1"/>
    <property type="molecule type" value="mRNA"/>
</dbReference>
<dbReference type="Gene3D" id="1.10.510.10">
    <property type="entry name" value="Transferase(Phosphotransferase) domain 1"/>
    <property type="match status" value="1"/>
</dbReference>
<evidence type="ECO:0000256" key="15">
    <source>
        <dbReference type="PIRSR" id="PIRSR000615-2"/>
    </source>
</evidence>
<reference evidence="21" key="1">
    <citation type="journal article" date="2015" name="Science">
        <title>Embryo development. A cysteine-clamp gene drives embryo polarity in the midge Chironomus.</title>
        <authorList>
            <person name="Klomp J."/>
            <person name="Athy D."/>
            <person name="Kwan C.W."/>
            <person name="Bloch N.I."/>
            <person name="Sandmann T."/>
            <person name="Lemke S."/>
            <person name="Schmidt-Ott U."/>
        </authorList>
    </citation>
    <scope>NUCLEOTIDE SEQUENCE</scope>
</reference>
<dbReference type="GO" id="GO:0005524">
    <property type="term" value="F:ATP binding"/>
    <property type="evidence" value="ECO:0007669"/>
    <property type="project" value="UniProtKB-UniRule"/>
</dbReference>
<keyword evidence="3" id="KW-0808">Transferase</keyword>
<dbReference type="CDD" id="cd00192">
    <property type="entry name" value="PTKc"/>
    <property type="match status" value="1"/>
</dbReference>
<evidence type="ECO:0000256" key="18">
    <source>
        <dbReference type="SAM" id="Phobius"/>
    </source>
</evidence>
<keyword evidence="8 15" id="KW-0067">ATP-binding</keyword>
<keyword evidence="11" id="KW-0829">Tyrosine-protein kinase</keyword>
<dbReference type="GO" id="GO:0043235">
    <property type="term" value="C:receptor complex"/>
    <property type="evidence" value="ECO:0007669"/>
    <property type="project" value="TreeGrafter"/>
</dbReference>